<dbReference type="InterPro" id="IPR006342">
    <property type="entry name" value="FkbM_mtfrase"/>
</dbReference>
<evidence type="ECO:0000259" key="1">
    <source>
        <dbReference type="Pfam" id="PF05050"/>
    </source>
</evidence>
<proteinExistence type="predicted"/>
<name>A0A0B3RPH2_9RHOB</name>
<reference evidence="2 3" key="1">
    <citation type="submission" date="2014-10" db="EMBL/GenBank/DDBJ databases">
        <title>Genome sequence of Ponticoccus sp. strain UMTAT08 isolated from clonal culture of toxic dinoflagellate Alexandrium tamiyavanichii.</title>
        <authorList>
            <person name="Gan H.Y."/>
            <person name="Muhd D.-D."/>
            <person name="Mohd Noor M.E."/>
            <person name="Yeong Y.S."/>
            <person name="Usup G."/>
        </authorList>
    </citation>
    <scope>NUCLEOTIDE SEQUENCE [LARGE SCALE GENOMIC DNA]</scope>
    <source>
        <strain evidence="2 3">UMTAT08</strain>
    </source>
</reference>
<gene>
    <name evidence="2" type="ORF">OA50_05743</name>
</gene>
<keyword evidence="3" id="KW-1185">Reference proteome</keyword>
<dbReference type="Pfam" id="PF05050">
    <property type="entry name" value="Methyltransf_21"/>
    <property type="match status" value="1"/>
</dbReference>
<protein>
    <submittedName>
        <fullName evidence="2">Ata11 protein</fullName>
    </submittedName>
</protein>
<comment type="caution">
    <text evidence="2">The sequence shown here is derived from an EMBL/GenBank/DDBJ whole genome shotgun (WGS) entry which is preliminary data.</text>
</comment>
<dbReference type="InterPro" id="IPR029063">
    <property type="entry name" value="SAM-dependent_MTases_sf"/>
</dbReference>
<dbReference type="RefSeq" id="WP_043147246.1">
    <property type="nucleotide sequence ID" value="NZ_JSUQ01000047.1"/>
</dbReference>
<dbReference type="AlphaFoldDB" id="A0A0B3RPH2"/>
<dbReference type="InterPro" id="IPR052514">
    <property type="entry name" value="SAM-dependent_MTase"/>
</dbReference>
<evidence type="ECO:0000313" key="3">
    <source>
        <dbReference type="Proteomes" id="UP000030960"/>
    </source>
</evidence>
<dbReference type="NCBIfam" id="TIGR01444">
    <property type="entry name" value="fkbM_fam"/>
    <property type="match status" value="1"/>
</dbReference>
<evidence type="ECO:0000313" key="2">
    <source>
        <dbReference type="EMBL" id="KHQ49712.1"/>
    </source>
</evidence>
<organism evidence="2 3">
    <name type="scientific">Mameliella alba</name>
    <dbReference type="NCBI Taxonomy" id="561184"/>
    <lineage>
        <taxon>Bacteria</taxon>
        <taxon>Pseudomonadati</taxon>
        <taxon>Pseudomonadota</taxon>
        <taxon>Alphaproteobacteria</taxon>
        <taxon>Rhodobacterales</taxon>
        <taxon>Roseobacteraceae</taxon>
        <taxon>Mameliella</taxon>
    </lineage>
</organism>
<dbReference type="PANTHER" id="PTHR34203">
    <property type="entry name" value="METHYLTRANSFERASE, FKBM FAMILY PROTEIN"/>
    <property type="match status" value="1"/>
</dbReference>
<accession>A0A0B3RPH2</accession>
<dbReference type="Proteomes" id="UP000030960">
    <property type="component" value="Unassembled WGS sequence"/>
</dbReference>
<dbReference type="SUPFAM" id="SSF53335">
    <property type="entry name" value="S-adenosyl-L-methionine-dependent methyltransferases"/>
    <property type="match status" value="1"/>
</dbReference>
<feature type="domain" description="Methyltransferase FkbM" evidence="1">
    <location>
        <begin position="42"/>
        <end position="210"/>
    </location>
</feature>
<dbReference type="PANTHER" id="PTHR34203:SF15">
    <property type="entry name" value="SLL1173 PROTEIN"/>
    <property type="match status" value="1"/>
</dbReference>
<dbReference type="Gene3D" id="3.40.50.150">
    <property type="entry name" value="Vaccinia Virus protein VP39"/>
    <property type="match status" value="1"/>
</dbReference>
<dbReference type="EMBL" id="JSUQ01000047">
    <property type="protein sequence ID" value="KHQ49712.1"/>
    <property type="molecule type" value="Genomic_DNA"/>
</dbReference>
<sequence>MLNDPARIEDLILYQRTHHDFCERLLAHYYTEVLQPGDTFIDVGARVGHHLFPMARRVGPSGRGIGIEASPGVAAALVERIEKDPAFRDTLKIVEGAAADREGHATFYVRENFSGWSSLYSDHVHPGEEGEEKPVDVAFVQLDQIARDEGLTSCAFIKLDIEHAEFPALRGGRQLLKDLRPVICFENTPRHAAQLNGYTMAEFSGFFEDLDYTLYDIFLNKVTRRRMAYDKFLPSYYLACPAERGELAPEFIAGAEAVAQEFMDKAEA</sequence>